<dbReference type="PANTHER" id="PTHR11851:SF49">
    <property type="entry name" value="MITOCHONDRIAL-PROCESSING PEPTIDASE SUBUNIT ALPHA"/>
    <property type="match status" value="1"/>
</dbReference>
<keyword evidence="4" id="KW-0645">Protease</keyword>
<evidence type="ECO:0000259" key="2">
    <source>
        <dbReference type="Pfam" id="PF00675"/>
    </source>
</evidence>
<dbReference type="STRING" id="1123265.GCA_000686625_04332"/>
<reference evidence="4 5" key="1">
    <citation type="submission" date="2019-05" db="EMBL/GenBank/DDBJ databases">
        <authorList>
            <consortium name="Pathogen Informatics"/>
        </authorList>
    </citation>
    <scope>NUCLEOTIDE SEQUENCE [LARGE SCALE GENOMIC DNA]</scope>
    <source>
        <strain evidence="4 5">NCTC11429</strain>
    </source>
</reference>
<proteinExistence type="inferred from homology"/>
<evidence type="ECO:0000313" key="4">
    <source>
        <dbReference type="EMBL" id="VTR36370.1"/>
    </source>
</evidence>
<name>A0A4U9URD4_9SPHI</name>
<dbReference type="InterPro" id="IPR050361">
    <property type="entry name" value="MPP/UQCRC_Complex"/>
</dbReference>
<evidence type="ECO:0000259" key="3">
    <source>
        <dbReference type="Pfam" id="PF05193"/>
    </source>
</evidence>
<dbReference type="EMBL" id="LR590484">
    <property type="protein sequence ID" value="VTR36370.1"/>
    <property type="molecule type" value="Genomic_DNA"/>
</dbReference>
<dbReference type="GO" id="GO:0008233">
    <property type="term" value="F:peptidase activity"/>
    <property type="evidence" value="ECO:0007669"/>
    <property type="project" value="UniProtKB-KW"/>
</dbReference>
<sequence length="446" mass="50685">MICAQGGRIGRPGTDDPGCDVGYRSTQYIIFRQFTDCMEYEIIRLSNGMRAVFQYQNLPITHVCMVINAGSRDELAGKFGVAHFIEHLLFKRTEKRSTQQIINRLESVGGDLNAYTTKEYTCVHASILKPYLDRVLDLFEDIFFHSTFPEVEMDKEKSVIVDEMASYLDSPEESIVDDFEDLIFQGSGLGHNILGLEDQLLSLQKDDILTFMQSNYDTHEMVIGITGNYSVKEVERLLLRTFGNISENKTLRTRDDVKPVGEQHLTVPKPINQVHYMLGSLAYGYRDDRKTGLLLLNNMLGGMGMGSILNLSIREKYGIAYTIESNYTIFSDTGLFSIYLGTDEEKVEKAKKLVFKELRHMCEHPLSEVKLAKAKRKFIGQIALTEENRMSTIISAAKNVMDYDRVILLDEVIEKIEMLGSAQLLEIAQDVFDPRKLLSLSFVPEN</sequence>
<accession>A0A4U9URD4</accession>
<dbReference type="GO" id="GO:0006508">
    <property type="term" value="P:proteolysis"/>
    <property type="evidence" value="ECO:0007669"/>
    <property type="project" value="UniProtKB-KW"/>
</dbReference>
<dbReference type="Gene3D" id="3.30.830.10">
    <property type="entry name" value="Metalloenzyme, LuxS/M16 peptidase-like"/>
    <property type="match status" value="2"/>
</dbReference>
<keyword evidence="4" id="KW-0378">Hydrolase</keyword>
<dbReference type="GO" id="GO:0046872">
    <property type="term" value="F:metal ion binding"/>
    <property type="evidence" value="ECO:0007669"/>
    <property type="project" value="InterPro"/>
</dbReference>
<protein>
    <submittedName>
        <fullName evidence="4">Protease3</fullName>
    </submittedName>
</protein>
<dbReference type="InterPro" id="IPR011249">
    <property type="entry name" value="Metalloenz_LuxS/M16"/>
</dbReference>
<dbReference type="InterPro" id="IPR007863">
    <property type="entry name" value="Peptidase_M16_C"/>
</dbReference>
<dbReference type="KEGG" id="stha:NCTC11429_01682"/>
<dbReference type="Pfam" id="PF00675">
    <property type="entry name" value="Peptidase_M16"/>
    <property type="match status" value="1"/>
</dbReference>
<dbReference type="Proteomes" id="UP000308196">
    <property type="component" value="Chromosome"/>
</dbReference>
<dbReference type="SUPFAM" id="SSF63411">
    <property type="entry name" value="LuxS/MPP-like metallohydrolase"/>
    <property type="match status" value="2"/>
</dbReference>
<gene>
    <name evidence="4" type="ORF">NCTC11429_01682</name>
</gene>
<dbReference type="AlphaFoldDB" id="A0A4U9URD4"/>
<evidence type="ECO:0000313" key="5">
    <source>
        <dbReference type="Proteomes" id="UP000308196"/>
    </source>
</evidence>
<feature type="domain" description="Peptidase M16 C-terminal" evidence="3">
    <location>
        <begin position="202"/>
        <end position="377"/>
    </location>
</feature>
<dbReference type="PANTHER" id="PTHR11851">
    <property type="entry name" value="METALLOPROTEASE"/>
    <property type="match status" value="1"/>
</dbReference>
<evidence type="ECO:0000256" key="1">
    <source>
        <dbReference type="ARBA" id="ARBA00007261"/>
    </source>
</evidence>
<organism evidence="4 5">
    <name type="scientific">Sphingobacterium thalpophilum</name>
    <dbReference type="NCBI Taxonomy" id="259"/>
    <lineage>
        <taxon>Bacteria</taxon>
        <taxon>Pseudomonadati</taxon>
        <taxon>Bacteroidota</taxon>
        <taxon>Sphingobacteriia</taxon>
        <taxon>Sphingobacteriales</taxon>
        <taxon>Sphingobacteriaceae</taxon>
        <taxon>Sphingobacterium</taxon>
    </lineage>
</organism>
<feature type="domain" description="Peptidase M16 N-terminal" evidence="2">
    <location>
        <begin position="59"/>
        <end position="194"/>
    </location>
</feature>
<dbReference type="Pfam" id="PF05193">
    <property type="entry name" value="Peptidase_M16_C"/>
    <property type="match status" value="1"/>
</dbReference>
<dbReference type="InterPro" id="IPR011765">
    <property type="entry name" value="Pept_M16_N"/>
</dbReference>
<comment type="similarity">
    <text evidence="1">Belongs to the peptidase M16 family.</text>
</comment>